<keyword evidence="4" id="KW-0808">Transferase</keyword>
<dbReference type="SMART" id="SM00388">
    <property type="entry name" value="HisKA"/>
    <property type="match status" value="1"/>
</dbReference>
<dbReference type="SUPFAM" id="SSF52172">
    <property type="entry name" value="CheY-like"/>
    <property type="match status" value="1"/>
</dbReference>
<dbReference type="PRINTS" id="PR00344">
    <property type="entry name" value="BCTRLSENSOR"/>
</dbReference>
<sequence length="467" mass="52691">MILAKIDSVFIELTTDFKGIIIAINAGRFVKDNFTLKESIFTTCPFLIGTLEALPLKEPFSMEGMVVSSNNKEYNIDLDLFKSNESISVLIHDRTNVYKFVDQLNQSRNDVFFVKREIVEKNKELARLRKVADKANEEKTRFLAMMSHEVRNPLNSILGYTDMISEEVLSNKVKEYVGYLSLAGKNLNVIVNDILDLSRIEAGKLELVSEEINIKEIINNCFINFKDQQKNKEVVLSISTSNVIPDIVLGDEVRVVQVLSNLLNNALKFTNTGFVSLVSELVYNSDKTSEICFKIIDTGRGMTDEQTAKIFEEYQQNEINDNRVFGGAGLGLSIVKRLVEAMNGTISVFSELNVGTTFSVEIPFKKVEKFNGKRKEVSNVFDNNLLKGKCILVADDDFLNQKITTHFLQKVGVDVTIVNNGLEALNILNKKHFDVVLLDINMPEISGEQLIQKKLGFKKINKPLLLH</sequence>
<dbReference type="PROSITE" id="PS50109">
    <property type="entry name" value="HIS_KIN"/>
    <property type="match status" value="1"/>
</dbReference>
<evidence type="ECO:0000259" key="7">
    <source>
        <dbReference type="PROSITE" id="PS50109"/>
    </source>
</evidence>
<accession>A0ABT5SD08</accession>
<feature type="domain" description="Response regulatory" evidence="8">
    <location>
        <begin position="390"/>
        <end position="467"/>
    </location>
</feature>
<feature type="domain" description="Histidine kinase" evidence="7">
    <location>
        <begin position="145"/>
        <end position="366"/>
    </location>
</feature>
<dbReference type="RefSeq" id="WP_274270622.1">
    <property type="nucleotide sequence ID" value="NZ_JAOSLC020000004.1"/>
</dbReference>
<evidence type="ECO:0000256" key="4">
    <source>
        <dbReference type="ARBA" id="ARBA00022679"/>
    </source>
</evidence>
<comment type="catalytic activity">
    <reaction evidence="1">
        <text>ATP + protein L-histidine = ADP + protein N-phospho-L-histidine.</text>
        <dbReference type="EC" id="2.7.13.3"/>
    </reaction>
</comment>
<evidence type="ECO:0000256" key="5">
    <source>
        <dbReference type="ARBA" id="ARBA00022777"/>
    </source>
</evidence>
<dbReference type="CDD" id="cd00082">
    <property type="entry name" value="HisKA"/>
    <property type="match status" value="1"/>
</dbReference>
<dbReference type="SUPFAM" id="SSF55874">
    <property type="entry name" value="ATPase domain of HSP90 chaperone/DNA topoisomerase II/histidine kinase"/>
    <property type="match status" value="1"/>
</dbReference>
<dbReference type="InterPro" id="IPR003661">
    <property type="entry name" value="HisK_dim/P_dom"/>
</dbReference>
<dbReference type="Gene3D" id="1.10.287.130">
    <property type="match status" value="1"/>
</dbReference>
<dbReference type="PANTHER" id="PTHR43047:SF64">
    <property type="entry name" value="HISTIDINE KINASE CONTAINING CHEY-HOMOLOGOUS RECEIVER DOMAIN AND PAS DOMAIN-RELATED"/>
    <property type="match status" value="1"/>
</dbReference>
<evidence type="ECO:0000256" key="3">
    <source>
        <dbReference type="ARBA" id="ARBA00022553"/>
    </source>
</evidence>
<evidence type="ECO:0000256" key="1">
    <source>
        <dbReference type="ARBA" id="ARBA00000085"/>
    </source>
</evidence>
<keyword evidence="9" id="KW-0547">Nucleotide-binding</keyword>
<dbReference type="InterPro" id="IPR001789">
    <property type="entry name" value="Sig_transdc_resp-reg_receiver"/>
</dbReference>
<dbReference type="Pfam" id="PF00072">
    <property type="entry name" value="Response_reg"/>
    <property type="match status" value="1"/>
</dbReference>
<name>A0ABT5SD08_9FLAO</name>
<dbReference type="Pfam" id="PF00512">
    <property type="entry name" value="HisKA"/>
    <property type="match status" value="1"/>
</dbReference>
<dbReference type="Gene3D" id="3.30.565.10">
    <property type="entry name" value="Histidine kinase-like ATPase, C-terminal domain"/>
    <property type="match status" value="1"/>
</dbReference>
<dbReference type="SUPFAM" id="SSF47384">
    <property type="entry name" value="Homodimeric domain of signal transducing histidine kinase"/>
    <property type="match status" value="1"/>
</dbReference>
<keyword evidence="9" id="KW-0067">ATP-binding</keyword>
<dbReference type="CDD" id="cd16922">
    <property type="entry name" value="HATPase_EvgS-ArcB-TorS-like"/>
    <property type="match status" value="1"/>
</dbReference>
<dbReference type="InterPro" id="IPR036097">
    <property type="entry name" value="HisK_dim/P_sf"/>
</dbReference>
<dbReference type="InterPro" id="IPR004358">
    <property type="entry name" value="Sig_transdc_His_kin-like_C"/>
</dbReference>
<dbReference type="PANTHER" id="PTHR43047">
    <property type="entry name" value="TWO-COMPONENT HISTIDINE PROTEIN KINASE"/>
    <property type="match status" value="1"/>
</dbReference>
<keyword evidence="5" id="KW-0418">Kinase</keyword>
<dbReference type="Gene3D" id="3.40.50.2300">
    <property type="match status" value="1"/>
</dbReference>
<keyword evidence="10" id="KW-1185">Reference proteome</keyword>
<dbReference type="InterPro" id="IPR003594">
    <property type="entry name" value="HATPase_dom"/>
</dbReference>
<feature type="modified residue" description="4-aspartylphosphate" evidence="6">
    <location>
        <position position="439"/>
    </location>
</feature>
<evidence type="ECO:0000313" key="10">
    <source>
        <dbReference type="Proteomes" id="UP001151478"/>
    </source>
</evidence>
<dbReference type="SMART" id="SM00387">
    <property type="entry name" value="HATPase_c"/>
    <property type="match status" value="1"/>
</dbReference>
<proteinExistence type="predicted"/>
<dbReference type="GO" id="GO:0005524">
    <property type="term" value="F:ATP binding"/>
    <property type="evidence" value="ECO:0007669"/>
    <property type="project" value="UniProtKB-KW"/>
</dbReference>
<reference evidence="9" key="1">
    <citation type="submission" date="2023-02" db="EMBL/GenBank/DDBJ databases">
        <title>Polaribacter ponticola sp. nov., isolated from seawater.</title>
        <authorList>
            <person name="Baek J.H."/>
            <person name="Kim J.M."/>
            <person name="Choi D.G."/>
            <person name="Jeon C.O."/>
        </authorList>
    </citation>
    <scope>NUCLEOTIDE SEQUENCE</scope>
    <source>
        <strain evidence="9">MSW5</strain>
    </source>
</reference>
<dbReference type="EMBL" id="JAOSLC020000004">
    <property type="protein sequence ID" value="MDD7916014.1"/>
    <property type="molecule type" value="Genomic_DNA"/>
</dbReference>
<dbReference type="Proteomes" id="UP001151478">
    <property type="component" value="Unassembled WGS sequence"/>
</dbReference>
<organism evidence="9 10">
    <name type="scientific">Polaribacter ponticola</name>
    <dbReference type="NCBI Taxonomy" id="2978475"/>
    <lineage>
        <taxon>Bacteria</taxon>
        <taxon>Pseudomonadati</taxon>
        <taxon>Bacteroidota</taxon>
        <taxon>Flavobacteriia</taxon>
        <taxon>Flavobacteriales</taxon>
        <taxon>Flavobacteriaceae</taxon>
    </lineage>
</organism>
<comment type="caution">
    <text evidence="9">The sequence shown here is derived from an EMBL/GenBank/DDBJ whole genome shotgun (WGS) entry which is preliminary data.</text>
</comment>
<dbReference type="PROSITE" id="PS50110">
    <property type="entry name" value="RESPONSE_REGULATORY"/>
    <property type="match status" value="1"/>
</dbReference>
<dbReference type="CDD" id="cd17546">
    <property type="entry name" value="REC_hyHK_CKI1_RcsC-like"/>
    <property type="match status" value="1"/>
</dbReference>
<gene>
    <name evidence="9" type="ORF">N5A56_017060</name>
</gene>
<dbReference type="InterPro" id="IPR011006">
    <property type="entry name" value="CheY-like_superfamily"/>
</dbReference>
<evidence type="ECO:0000259" key="8">
    <source>
        <dbReference type="PROSITE" id="PS50110"/>
    </source>
</evidence>
<evidence type="ECO:0000256" key="2">
    <source>
        <dbReference type="ARBA" id="ARBA00012438"/>
    </source>
</evidence>
<protein>
    <recommendedName>
        <fullName evidence="2">histidine kinase</fullName>
        <ecNumber evidence="2">2.7.13.3</ecNumber>
    </recommendedName>
</protein>
<dbReference type="EC" id="2.7.13.3" evidence="2"/>
<keyword evidence="3 6" id="KW-0597">Phosphoprotein</keyword>
<dbReference type="InterPro" id="IPR036890">
    <property type="entry name" value="HATPase_C_sf"/>
</dbReference>
<dbReference type="Pfam" id="PF02518">
    <property type="entry name" value="HATPase_c"/>
    <property type="match status" value="1"/>
</dbReference>
<evidence type="ECO:0000256" key="6">
    <source>
        <dbReference type="PROSITE-ProRule" id="PRU00169"/>
    </source>
</evidence>
<evidence type="ECO:0000313" key="9">
    <source>
        <dbReference type="EMBL" id="MDD7916014.1"/>
    </source>
</evidence>
<dbReference type="InterPro" id="IPR005467">
    <property type="entry name" value="His_kinase_dom"/>
</dbReference>